<keyword evidence="2" id="KW-0812">Transmembrane</keyword>
<keyword evidence="2" id="KW-1133">Transmembrane helix</keyword>
<feature type="region of interest" description="Disordered" evidence="1">
    <location>
        <begin position="227"/>
        <end position="310"/>
    </location>
</feature>
<dbReference type="GeneID" id="77727329"/>
<feature type="region of interest" description="Disordered" evidence="1">
    <location>
        <begin position="630"/>
        <end position="658"/>
    </location>
</feature>
<gene>
    <name evidence="3" type="ORF">MKK02DRAFT_30743</name>
</gene>
<feature type="transmembrane region" description="Helical" evidence="2">
    <location>
        <begin position="543"/>
        <end position="560"/>
    </location>
</feature>
<name>A0AA38LQN5_9TREE</name>
<comment type="caution">
    <text evidence="3">The sequence shown here is derived from an EMBL/GenBank/DDBJ whole genome shotgun (WGS) entry which is preliminary data.</text>
</comment>
<proteinExistence type="predicted"/>
<reference evidence="3" key="1">
    <citation type="journal article" date="2022" name="G3 (Bethesda)">
        <title>High quality genome of the basidiomycete yeast Dioszegia hungarica PDD-24b-2 isolated from cloud water.</title>
        <authorList>
            <person name="Jarrige D."/>
            <person name="Haridas S."/>
            <person name="Bleykasten-Grosshans C."/>
            <person name="Joly M."/>
            <person name="Nadalig T."/>
            <person name="Sancelme M."/>
            <person name="Vuilleumier S."/>
            <person name="Grigoriev I.V."/>
            <person name="Amato P."/>
            <person name="Bringel F."/>
        </authorList>
    </citation>
    <scope>NUCLEOTIDE SEQUENCE</scope>
    <source>
        <strain evidence="3">PDD-24b-2</strain>
    </source>
</reference>
<feature type="region of interest" description="Disordered" evidence="1">
    <location>
        <begin position="1"/>
        <end position="180"/>
    </location>
</feature>
<sequence>MSESGAPDSRSSGPILPIYRSNPPSQTDHAVVTAPGAPATATTTPAHVTYAGDGSTTPTRSAAQQDPPTPSSARRHNQSISVSLRPRSDSTASNRQSLPRAIRASFAGSRDGKDGPDDEEAILTGDGDVKRKRRSSVVDRLRGSVSSGGPRERSGSGPVAYEMVPSPKGKKGDDDRDEENRELGDEVVGMLDVIDPEVSTVNHLQNVTNGIFLPHFPALWSRRPEIKLGNEDSGRSSKQEDGEEYLDTSDSATRKRASTVASLFPSAPSSTRRPSFPRSTMRSDSSVPHTASRLNSQLNSPAETPGLYPPKAAELHTTASRDSLASVHSLDAHVRQVLHETKRQKIVKGLKGLWVFLKTPMGFATGIYGILVVFWGAAIVFFLLNWIPTPSKYWQDRWVEISSQIVNALFTITGVGLIPWRAQDTYRMSIIWTLRQKTHRLRKKQGLPPIEDPNDIEDPKDQEEYVSVLTEKERARLKYQQEMFAKSQTWYRPHATSTHRAFPMSWALWNTILMDLNSAFQCILCGCMWGLNQYQRPAWTTGSLIPLGFLSGIGAGVLIWQGSARTKKQISVTEKLRQALGVPLAIGVPLSSNDQLSKLTTAKKGQAGNGSAGGLAPALPSVVTREKQTILEEREDEPDRVRAEAGAARTDRVERGVS</sequence>
<dbReference type="PANTHER" id="PTHR35872">
    <property type="entry name" value="INTEGRAL MEMBRANE PROTEIN (AFU_ORTHOLOGUE AFUA_5G07110)"/>
    <property type="match status" value="1"/>
</dbReference>
<accession>A0AA38LQN5</accession>
<dbReference type="Proteomes" id="UP001164286">
    <property type="component" value="Unassembled WGS sequence"/>
</dbReference>
<evidence type="ECO:0000313" key="3">
    <source>
        <dbReference type="EMBL" id="KAI9631738.1"/>
    </source>
</evidence>
<feature type="compositionally biased region" description="Polar residues" evidence="1">
    <location>
        <begin position="284"/>
        <end position="302"/>
    </location>
</feature>
<keyword evidence="4" id="KW-1185">Reference proteome</keyword>
<feature type="compositionally biased region" description="Low complexity" evidence="1">
    <location>
        <begin position="143"/>
        <end position="159"/>
    </location>
</feature>
<feature type="compositionally biased region" description="Low complexity" evidence="1">
    <location>
        <begin position="264"/>
        <end position="283"/>
    </location>
</feature>
<evidence type="ECO:0000313" key="4">
    <source>
        <dbReference type="Proteomes" id="UP001164286"/>
    </source>
</evidence>
<feature type="compositionally biased region" description="Low complexity" evidence="1">
    <location>
        <begin position="30"/>
        <end position="49"/>
    </location>
</feature>
<evidence type="ECO:0000256" key="1">
    <source>
        <dbReference type="SAM" id="MobiDB-lite"/>
    </source>
</evidence>
<keyword evidence="2" id="KW-0472">Membrane</keyword>
<dbReference type="Pfam" id="PF11204">
    <property type="entry name" value="DUF2985"/>
    <property type="match status" value="1"/>
</dbReference>
<protein>
    <submittedName>
        <fullName evidence="3">Uncharacterized protein</fullName>
    </submittedName>
</protein>
<feature type="compositionally biased region" description="Basic and acidic residues" evidence="1">
    <location>
        <begin position="170"/>
        <end position="180"/>
    </location>
</feature>
<dbReference type="InterPro" id="IPR021369">
    <property type="entry name" value="DUF2985"/>
</dbReference>
<feature type="compositionally biased region" description="Basic and acidic residues" evidence="1">
    <location>
        <begin position="227"/>
        <end position="240"/>
    </location>
</feature>
<feature type="transmembrane region" description="Helical" evidence="2">
    <location>
        <begin position="367"/>
        <end position="389"/>
    </location>
</feature>
<organism evidence="3 4">
    <name type="scientific">Dioszegia hungarica</name>
    <dbReference type="NCBI Taxonomy" id="4972"/>
    <lineage>
        <taxon>Eukaryota</taxon>
        <taxon>Fungi</taxon>
        <taxon>Dikarya</taxon>
        <taxon>Basidiomycota</taxon>
        <taxon>Agaricomycotina</taxon>
        <taxon>Tremellomycetes</taxon>
        <taxon>Tremellales</taxon>
        <taxon>Bulleribasidiaceae</taxon>
        <taxon>Dioszegia</taxon>
    </lineage>
</organism>
<evidence type="ECO:0000256" key="2">
    <source>
        <dbReference type="SAM" id="Phobius"/>
    </source>
</evidence>
<dbReference type="RefSeq" id="XP_052941515.1">
    <property type="nucleotide sequence ID" value="XM_053088124.1"/>
</dbReference>
<feature type="compositionally biased region" description="Polar residues" evidence="1">
    <location>
        <begin position="54"/>
        <end position="66"/>
    </location>
</feature>
<dbReference type="AlphaFoldDB" id="A0AA38LQN5"/>
<dbReference type="EMBL" id="JAKWFO010000016">
    <property type="protein sequence ID" value="KAI9631738.1"/>
    <property type="molecule type" value="Genomic_DNA"/>
</dbReference>
<feature type="transmembrane region" description="Helical" evidence="2">
    <location>
        <begin position="401"/>
        <end position="420"/>
    </location>
</feature>
<dbReference type="PANTHER" id="PTHR35872:SF2">
    <property type="entry name" value="INTEGRAL MEMBRANE PROTEIN (AFU_ORTHOLOGUE AFUA_5G07110)"/>
    <property type="match status" value="1"/>
</dbReference>